<dbReference type="Pfam" id="PF24389">
    <property type="entry name" value="ORC-CDC6-like"/>
    <property type="match status" value="1"/>
</dbReference>
<proteinExistence type="predicted"/>
<evidence type="ECO:0000313" key="2">
    <source>
        <dbReference type="Proteomes" id="UP000321533"/>
    </source>
</evidence>
<organism evidence="1 2">
    <name type="scientific">Panacibacter ginsenosidivorans</name>
    <dbReference type="NCBI Taxonomy" id="1813871"/>
    <lineage>
        <taxon>Bacteria</taxon>
        <taxon>Pseudomonadati</taxon>
        <taxon>Bacteroidota</taxon>
        <taxon>Chitinophagia</taxon>
        <taxon>Chitinophagales</taxon>
        <taxon>Chitinophagaceae</taxon>
        <taxon>Panacibacter</taxon>
    </lineage>
</organism>
<keyword evidence="2" id="KW-1185">Reference proteome</keyword>
<dbReference type="Proteomes" id="UP000321533">
    <property type="component" value="Chromosome"/>
</dbReference>
<dbReference type="RefSeq" id="WP_147192612.1">
    <property type="nucleotide sequence ID" value="NZ_CP042435.1"/>
</dbReference>
<sequence>MGEDTWRYFVKEPFTDLLSEKPLIFEGSRGCGKTMFFLCNSWKEKFAEYETQGINVTEIFSKTGLIGFYYKVDGKFVGKNLSKKGVEEWEWQSVFNTYFNIIICKDVLNFLSHCIDRGYIAKDEISTLVKRINGKLEFNCDVESLEKTYNHFDVVLDEIEGFSNDPEKKKPLGLHAGTLIATAIEEIRKIQLFNEARFHVFIDEFEELNEAQQKQLNTLLKQSKYWLVYDFGVKTKGRHTEETISGEIIQEPDDYLHYYPEIDSYERKEEYERLLVSICSKRIKDYLPEALVSNDDFLDIRFYLKDYGKEIELKEFEQSSKMPSIRTRLKRLIEEDNAHRHYFDKDEMKEVYNVLVNCTPDLVRMHISILNRRNKVSIKELFENAKSNTKVYQSWKHNTGFATYFLLCKELDIIKKYHGLSTFSMLSSGVIRSFLEICESAFDYAFSEGFTFDNPRSLTIDEQTNAAHYVSQSKVSKIEGFVPDGMHLKRFMLAIGKIFYLKHTDPDATLGEPEPNHFYTKPLELKALSPEALRILENAILHNVLQFDLPTKEKNTEAIETTDYHINHIYCPYFKISHRRKRKIFLEPAELKTLLIGTTGEVEKVVRSIVNKNTESIQGKLNFYGDDLSGEI</sequence>
<dbReference type="AlphaFoldDB" id="A0A5B8VGP1"/>
<protein>
    <submittedName>
        <fullName evidence="1">Uncharacterized protein</fullName>
    </submittedName>
</protein>
<dbReference type="InterPro" id="IPR027417">
    <property type="entry name" value="P-loop_NTPase"/>
</dbReference>
<accession>A0A5B8VGP1</accession>
<dbReference type="SUPFAM" id="SSF52540">
    <property type="entry name" value="P-loop containing nucleoside triphosphate hydrolases"/>
    <property type="match status" value="1"/>
</dbReference>
<dbReference type="KEGG" id="pgin:FRZ67_21440"/>
<reference evidence="1 2" key="1">
    <citation type="journal article" date="2016" name="Int. J. Syst. Evol. Microbiol.">
        <title>Panacibacter ginsenosidivorans gen. nov., sp. nov., with ginsenoside converting activity isolated from soil of a ginseng field.</title>
        <authorList>
            <person name="Siddiqi M.Z."/>
            <person name="Muhammad Shafi S."/>
            <person name="Choi K.D."/>
            <person name="Im W.T."/>
        </authorList>
    </citation>
    <scope>NUCLEOTIDE SEQUENCE [LARGE SCALE GENOMIC DNA]</scope>
    <source>
        <strain evidence="1 2">Gsoil1550</strain>
    </source>
</reference>
<dbReference type="OrthoDB" id="2080613at2"/>
<dbReference type="EMBL" id="CP042435">
    <property type="protein sequence ID" value="QEC69736.1"/>
    <property type="molecule type" value="Genomic_DNA"/>
</dbReference>
<evidence type="ECO:0000313" key="1">
    <source>
        <dbReference type="EMBL" id="QEC69736.1"/>
    </source>
</evidence>
<gene>
    <name evidence="1" type="ORF">FRZ67_21440</name>
</gene>
<name>A0A5B8VGP1_9BACT</name>
<dbReference type="InterPro" id="IPR056955">
    <property type="entry name" value="ORC-CDC6-like"/>
</dbReference>